<dbReference type="AlphaFoldDB" id="A0A9W7C391"/>
<dbReference type="Proteomes" id="UP001165160">
    <property type="component" value="Unassembled WGS sequence"/>
</dbReference>
<dbReference type="PROSITE" id="PS50174">
    <property type="entry name" value="G_PATCH"/>
    <property type="match status" value="1"/>
</dbReference>
<feature type="domain" description="G-patch" evidence="2">
    <location>
        <begin position="18"/>
        <end position="43"/>
    </location>
</feature>
<keyword evidence="4" id="KW-1185">Reference proteome</keyword>
<protein>
    <recommendedName>
        <fullName evidence="2">G-patch domain-containing protein</fullName>
    </recommendedName>
</protein>
<feature type="compositionally biased region" description="Basic and acidic residues" evidence="1">
    <location>
        <begin position="115"/>
        <end position="129"/>
    </location>
</feature>
<dbReference type="EMBL" id="BRXX01000200">
    <property type="protein sequence ID" value="GMH97433.1"/>
    <property type="molecule type" value="Genomic_DNA"/>
</dbReference>
<evidence type="ECO:0000313" key="4">
    <source>
        <dbReference type="Proteomes" id="UP001165160"/>
    </source>
</evidence>
<organism evidence="3 4">
    <name type="scientific">Triparma verrucosa</name>
    <dbReference type="NCBI Taxonomy" id="1606542"/>
    <lineage>
        <taxon>Eukaryota</taxon>
        <taxon>Sar</taxon>
        <taxon>Stramenopiles</taxon>
        <taxon>Ochrophyta</taxon>
        <taxon>Bolidophyceae</taxon>
        <taxon>Parmales</taxon>
        <taxon>Triparmaceae</taxon>
        <taxon>Triparma</taxon>
    </lineage>
</organism>
<comment type="caution">
    <text evidence="3">The sequence shown here is derived from an EMBL/GenBank/DDBJ whole genome shotgun (WGS) entry which is preliminary data.</text>
</comment>
<accession>A0A9W7C391</accession>
<dbReference type="Pfam" id="PF01585">
    <property type="entry name" value="G-patch"/>
    <property type="match status" value="1"/>
</dbReference>
<gene>
    <name evidence="3" type="ORF">TrVE_jg3232</name>
</gene>
<feature type="region of interest" description="Disordered" evidence="1">
    <location>
        <begin position="92"/>
        <end position="163"/>
    </location>
</feature>
<dbReference type="InterPro" id="IPR000467">
    <property type="entry name" value="G_patch_dom"/>
</dbReference>
<reference evidence="4" key="1">
    <citation type="journal article" date="2023" name="Commun. Biol.">
        <title>Genome analysis of Parmales, the sister group of diatoms, reveals the evolutionary specialization of diatoms from phago-mixotrophs to photoautotrophs.</title>
        <authorList>
            <person name="Ban H."/>
            <person name="Sato S."/>
            <person name="Yoshikawa S."/>
            <person name="Yamada K."/>
            <person name="Nakamura Y."/>
            <person name="Ichinomiya M."/>
            <person name="Sato N."/>
            <person name="Blanc-Mathieu R."/>
            <person name="Endo H."/>
            <person name="Kuwata A."/>
            <person name="Ogata H."/>
        </authorList>
    </citation>
    <scope>NUCLEOTIDE SEQUENCE [LARGE SCALE GENOMIC DNA]</scope>
    <source>
        <strain evidence="4">NIES 3699</strain>
    </source>
</reference>
<dbReference type="GO" id="GO:0003676">
    <property type="term" value="F:nucleic acid binding"/>
    <property type="evidence" value="ECO:0007669"/>
    <property type="project" value="InterPro"/>
</dbReference>
<feature type="compositionally biased region" description="Basic residues" evidence="1">
    <location>
        <begin position="154"/>
        <end position="163"/>
    </location>
</feature>
<feature type="compositionally biased region" description="Basic residues" evidence="1">
    <location>
        <begin position="130"/>
        <end position="146"/>
    </location>
</feature>
<dbReference type="SMART" id="SM00443">
    <property type="entry name" value="G_patch"/>
    <property type="match status" value="1"/>
</dbReference>
<evidence type="ECO:0000313" key="3">
    <source>
        <dbReference type="EMBL" id="GMH97433.1"/>
    </source>
</evidence>
<sequence>MPKPPPTTSKSSSSLPTPGTFAYTQLLKMGWKPGSGLGKTSQGTGMITVVKHAEGVGIGAGVDRGSEGWLKNDGDALDSIYGTMKSVGKTVKKKKKKRVESPMRCVKNGWGEAKGGVKSEKDMEAIFGKRREKKGKKEKKEKKEKKSKKEKEVKKKKKKDVKA</sequence>
<evidence type="ECO:0000256" key="1">
    <source>
        <dbReference type="SAM" id="MobiDB-lite"/>
    </source>
</evidence>
<proteinExistence type="predicted"/>
<name>A0A9W7C391_9STRA</name>
<evidence type="ECO:0000259" key="2">
    <source>
        <dbReference type="PROSITE" id="PS50174"/>
    </source>
</evidence>